<gene>
    <name evidence="1" type="ORF">GBAR_LOCUS19772</name>
</gene>
<comment type="caution">
    <text evidence="1">The sequence shown here is derived from an EMBL/GenBank/DDBJ whole genome shotgun (WGS) entry which is preliminary data.</text>
</comment>
<dbReference type="AlphaFoldDB" id="A0AA35SS35"/>
<evidence type="ECO:0000313" key="2">
    <source>
        <dbReference type="Proteomes" id="UP001174909"/>
    </source>
</evidence>
<organism evidence="1 2">
    <name type="scientific">Geodia barretti</name>
    <name type="common">Barrett's horny sponge</name>
    <dbReference type="NCBI Taxonomy" id="519541"/>
    <lineage>
        <taxon>Eukaryota</taxon>
        <taxon>Metazoa</taxon>
        <taxon>Porifera</taxon>
        <taxon>Demospongiae</taxon>
        <taxon>Heteroscleromorpha</taxon>
        <taxon>Tetractinellida</taxon>
        <taxon>Astrophorina</taxon>
        <taxon>Geodiidae</taxon>
        <taxon>Geodia</taxon>
    </lineage>
</organism>
<accession>A0AA35SS35</accession>
<dbReference type="Proteomes" id="UP001174909">
    <property type="component" value="Unassembled WGS sequence"/>
</dbReference>
<proteinExistence type="predicted"/>
<dbReference type="EMBL" id="CASHTH010002780">
    <property type="protein sequence ID" value="CAI8035220.1"/>
    <property type="molecule type" value="Genomic_DNA"/>
</dbReference>
<feature type="non-terminal residue" evidence="1">
    <location>
        <position position="1"/>
    </location>
</feature>
<protein>
    <submittedName>
        <fullName evidence="1">Uncharacterized protein</fullName>
    </submittedName>
</protein>
<keyword evidence="2" id="KW-1185">Reference proteome</keyword>
<evidence type="ECO:0000313" key="1">
    <source>
        <dbReference type="EMBL" id="CAI8035220.1"/>
    </source>
</evidence>
<sequence>GPFCVCWTTLPSSLGVTLGIDYTRLLDSYLVVRQEEATTDKGKSTSHCKEAL</sequence>
<name>A0AA35SS35_GEOBA</name>
<reference evidence="1" key="1">
    <citation type="submission" date="2023-03" db="EMBL/GenBank/DDBJ databases">
        <authorList>
            <person name="Steffen K."/>
            <person name="Cardenas P."/>
        </authorList>
    </citation>
    <scope>NUCLEOTIDE SEQUENCE</scope>
</reference>